<organism evidence="1 2">
    <name type="scientific">Phytophthora aleatoria</name>
    <dbReference type="NCBI Taxonomy" id="2496075"/>
    <lineage>
        <taxon>Eukaryota</taxon>
        <taxon>Sar</taxon>
        <taxon>Stramenopiles</taxon>
        <taxon>Oomycota</taxon>
        <taxon>Peronosporomycetes</taxon>
        <taxon>Peronosporales</taxon>
        <taxon>Peronosporaceae</taxon>
        <taxon>Phytophthora</taxon>
    </lineage>
</organism>
<dbReference type="GO" id="GO:0016279">
    <property type="term" value="F:protein-lysine N-methyltransferase activity"/>
    <property type="evidence" value="ECO:0007669"/>
    <property type="project" value="TreeGrafter"/>
</dbReference>
<gene>
    <name evidence="1" type="ORF">JG688_00011174</name>
</gene>
<dbReference type="Proteomes" id="UP000709295">
    <property type="component" value="Unassembled WGS sequence"/>
</dbReference>
<dbReference type="PANTHER" id="PTHR13271:SF121">
    <property type="entry name" value="SET DOMAIN-CONTAINING PROTEIN"/>
    <property type="match status" value="1"/>
</dbReference>
<protein>
    <recommendedName>
        <fullName evidence="3">Rubisco LSMT substrate-binding domain-containing protein</fullName>
    </recommendedName>
</protein>
<keyword evidence="2" id="KW-1185">Reference proteome</keyword>
<dbReference type="EMBL" id="JAENGY010000763">
    <property type="protein sequence ID" value="KAG6956986.1"/>
    <property type="molecule type" value="Genomic_DNA"/>
</dbReference>
<dbReference type="FunFam" id="3.90.1410.10:FF:000029">
    <property type="entry name" value="Predicted protein"/>
    <property type="match status" value="1"/>
</dbReference>
<comment type="caution">
    <text evidence="1">The sequence shown here is derived from an EMBL/GenBank/DDBJ whole genome shotgun (WGS) entry which is preliminary data.</text>
</comment>
<dbReference type="PANTHER" id="PTHR13271">
    <property type="entry name" value="UNCHARACTERIZED PUTATIVE METHYLTRANSFERASE"/>
    <property type="match status" value="1"/>
</dbReference>
<evidence type="ECO:0000313" key="1">
    <source>
        <dbReference type="EMBL" id="KAG6956986.1"/>
    </source>
</evidence>
<proteinExistence type="predicted"/>
<dbReference type="CDD" id="cd10527">
    <property type="entry name" value="SET_LSMT"/>
    <property type="match status" value="2"/>
</dbReference>
<accession>A0A8J5IDG8</accession>
<evidence type="ECO:0008006" key="3">
    <source>
        <dbReference type="Google" id="ProtNLM"/>
    </source>
</evidence>
<evidence type="ECO:0000313" key="2">
    <source>
        <dbReference type="Proteomes" id="UP000709295"/>
    </source>
</evidence>
<reference evidence="1" key="1">
    <citation type="submission" date="2021-01" db="EMBL/GenBank/DDBJ databases">
        <title>Phytophthora aleatoria, a newly-described species from Pinus radiata is distinct from Phytophthora cactorum isolates based on comparative genomics.</title>
        <authorList>
            <person name="Mcdougal R."/>
            <person name="Panda P."/>
            <person name="Williams N."/>
            <person name="Studholme D.J."/>
        </authorList>
    </citation>
    <scope>NUCLEOTIDE SEQUENCE</scope>
    <source>
        <strain evidence="1">NZFS 4037</strain>
    </source>
</reference>
<dbReference type="InterPro" id="IPR050600">
    <property type="entry name" value="SETD3_SETD6_MTase"/>
</dbReference>
<name>A0A8J5IDG8_9STRA</name>
<sequence>MLEQAKGLSSRWAPYLQLLPSISSRNDVASPLIFASDKDIDDLQDERMISTAKSERQRVKKAYGRFKRLFRSFLDDETMDLSRYVWARFLVDSRAFSIHGQRVLVPFGDVFNGKPDDETRQHDNGQRFLLFHDLQPQGMTIRADRDTSSGEQLFEDYGDNSNYVYFLHHGFLMSDKGFDCAAFRLPRLLEAYSQNEKNKEHTETLASKLRVLSRYGTFAVKPLTTGEVYLKVPVQVVMNVRSAVKSQWVSETMQQLQKQRVSFPREEMLLLLHLLEEKFGPNHLQSRWKPYLDMLPALDDLDSALGSPLFYDEDGEQLKALQGTDLLALVTNYRHRVGQSYAALSDHLKHSGHDEALLWLTERRFHWANAILDSRSIWWNSQRHLVPLLDMVNCQELNAEHKPHHTNVDSSGRHAVTKASWDFQAGQEIVENYAQPNYIYLLYHGFVLDSNSHDCAHFHLEIPTVARQRDFSVLLRNLEIHSWTPDVCVSPTDNQALMRFSKIALLVSDPKKAPQLVRGAAISNASAPPQAITSALKLVEERLNRLQATDAEILTRTDFRTLSILKFRQQQFQHLATLRNKLQTK</sequence>
<dbReference type="AlphaFoldDB" id="A0A8J5IDG8"/>